<proteinExistence type="inferred from homology"/>
<evidence type="ECO:0000313" key="4">
    <source>
        <dbReference type="Proteomes" id="UP000295705"/>
    </source>
</evidence>
<organism evidence="3 4">
    <name type="scientific">Actinomycetospora succinea</name>
    <dbReference type="NCBI Taxonomy" id="663603"/>
    <lineage>
        <taxon>Bacteria</taxon>
        <taxon>Bacillati</taxon>
        <taxon>Actinomycetota</taxon>
        <taxon>Actinomycetes</taxon>
        <taxon>Pseudonocardiales</taxon>
        <taxon>Pseudonocardiaceae</taxon>
        <taxon>Actinomycetospora</taxon>
    </lineage>
</organism>
<dbReference type="InterPro" id="IPR014729">
    <property type="entry name" value="Rossmann-like_a/b/a_fold"/>
</dbReference>
<feature type="domain" description="UspA" evidence="2">
    <location>
        <begin position="14"/>
        <end position="154"/>
    </location>
</feature>
<protein>
    <submittedName>
        <fullName evidence="3">Nucleotide-binding universal stress UspA family protein</fullName>
    </submittedName>
</protein>
<dbReference type="InterPro" id="IPR006015">
    <property type="entry name" value="Universal_stress_UspA"/>
</dbReference>
<accession>A0A4R6UZ20</accession>
<dbReference type="OrthoDB" id="6174426at2"/>
<dbReference type="PRINTS" id="PR01438">
    <property type="entry name" value="UNVRSLSTRESS"/>
</dbReference>
<dbReference type="Gene3D" id="3.40.50.620">
    <property type="entry name" value="HUPs"/>
    <property type="match status" value="1"/>
</dbReference>
<comment type="caution">
    <text evidence="3">The sequence shown here is derived from an EMBL/GenBank/DDBJ whole genome shotgun (WGS) entry which is preliminary data.</text>
</comment>
<dbReference type="Pfam" id="PF00582">
    <property type="entry name" value="Usp"/>
    <property type="match status" value="1"/>
</dbReference>
<comment type="similarity">
    <text evidence="1">Belongs to the universal stress protein A family.</text>
</comment>
<sequence>MSLVNDAAAGAGAVVVGVDGSAHARVALDRALREAAARGVGVTAVTATTPPDLWAVELGALAPDVAEIDREVRAALQQTIDDAVAAAAADGVDVPVVKLVVGAGSPADVLCRVARDAELLVVGHRGRGALASRLIGSVGLGVVVHAPCPVLVVRETAPAASS</sequence>
<dbReference type="RefSeq" id="WP_133828528.1">
    <property type="nucleotide sequence ID" value="NZ_BAABHR010000012.1"/>
</dbReference>
<gene>
    <name evidence="3" type="ORF">EV188_107173</name>
</gene>
<keyword evidence="4" id="KW-1185">Reference proteome</keyword>
<dbReference type="CDD" id="cd00293">
    <property type="entry name" value="USP-like"/>
    <property type="match status" value="1"/>
</dbReference>
<dbReference type="PANTHER" id="PTHR46268">
    <property type="entry name" value="STRESS RESPONSE PROTEIN NHAX"/>
    <property type="match status" value="1"/>
</dbReference>
<reference evidence="3 4" key="1">
    <citation type="submission" date="2019-03" db="EMBL/GenBank/DDBJ databases">
        <title>Genomic Encyclopedia of Type Strains, Phase IV (KMG-IV): sequencing the most valuable type-strain genomes for metagenomic binning, comparative biology and taxonomic classification.</title>
        <authorList>
            <person name="Goeker M."/>
        </authorList>
    </citation>
    <scope>NUCLEOTIDE SEQUENCE [LARGE SCALE GENOMIC DNA]</scope>
    <source>
        <strain evidence="3 4">DSM 45775</strain>
    </source>
</reference>
<dbReference type="EMBL" id="SNYO01000007">
    <property type="protein sequence ID" value="TDQ52796.1"/>
    <property type="molecule type" value="Genomic_DNA"/>
</dbReference>
<dbReference type="Proteomes" id="UP000295705">
    <property type="component" value="Unassembled WGS sequence"/>
</dbReference>
<dbReference type="InterPro" id="IPR006016">
    <property type="entry name" value="UspA"/>
</dbReference>
<dbReference type="PANTHER" id="PTHR46268:SF6">
    <property type="entry name" value="UNIVERSAL STRESS PROTEIN UP12"/>
    <property type="match status" value="1"/>
</dbReference>
<evidence type="ECO:0000256" key="1">
    <source>
        <dbReference type="ARBA" id="ARBA00008791"/>
    </source>
</evidence>
<dbReference type="AlphaFoldDB" id="A0A4R6UZ20"/>
<name>A0A4R6UZ20_9PSEU</name>
<evidence type="ECO:0000313" key="3">
    <source>
        <dbReference type="EMBL" id="TDQ52796.1"/>
    </source>
</evidence>
<dbReference type="SUPFAM" id="SSF52402">
    <property type="entry name" value="Adenine nucleotide alpha hydrolases-like"/>
    <property type="match status" value="1"/>
</dbReference>
<evidence type="ECO:0000259" key="2">
    <source>
        <dbReference type="Pfam" id="PF00582"/>
    </source>
</evidence>